<protein>
    <submittedName>
        <fullName evidence="2">Small integral membrane protein</fullName>
    </submittedName>
</protein>
<dbReference type="InterPro" id="IPR018730">
    <property type="entry name" value="DUF2273"/>
</dbReference>
<evidence type="ECO:0000313" key="3">
    <source>
        <dbReference type="Proteomes" id="UP000198661"/>
    </source>
</evidence>
<feature type="transmembrane region" description="Helical" evidence="1">
    <location>
        <begin position="28"/>
        <end position="51"/>
    </location>
</feature>
<sequence>MNFIPWEKLFETHGGRIAGTCFGLVLGFIYLIVGFWKTVVFAMFVGLGYLWGWRLDRREDMEKVVSAILSDKWIRK</sequence>
<keyword evidence="1" id="KW-0472">Membrane</keyword>
<proteinExistence type="predicted"/>
<evidence type="ECO:0000313" key="2">
    <source>
        <dbReference type="EMBL" id="SFF73621.1"/>
    </source>
</evidence>
<dbReference type="Pfam" id="PF10031">
    <property type="entry name" value="DUF2273"/>
    <property type="match status" value="1"/>
</dbReference>
<dbReference type="AlphaFoldDB" id="A0A1I2L8T8"/>
<reference evidence="2 3" key="1">
    <citation type="submission" date="2016-10" db="EMBL/GenBank/DDBJ databases">
        <authorList>
            <person name="de Groot N.N."/>
        </authorList>
    </citation>
    <scope>NUCLEOTIDE SEQUENCE [LARGE SCALE GENOMIC DNA]</scope>
    <source>
        <strain evidence="2 3">DSM 44945</strain>
    </source>
</reference>
<evidence type="ECO:0000256" key="1">
    <source>
        <dbReference type="SAM" id="Phobius"/>
    </source>
</evidence>
<dbReference type="EMBL" id="FOOK01000004">
    <property type="protein sequence ID" value="SFF73621.1"/>
    <property type="molecule type" value="Genomic_DNA"/>
</dbReference>
<dbReference type="STRING" id="201973.SAMN04488025_10414"/>
<keyword evidence="3" id="KW-1185">Reference proteome</keyword>
<name>A0A1I2L8T8_9BACL</name>
<accession>A0A1I2L8T8</accession>
<keyword evidence="1" id="KW-1133">Transmembrane helix</keyword>
<dbReference type="RefSeq" id="WP_245751992.1">
    <property type="nucleotide sequence ID" value="NZ_FOOK01000004.1"/>
</dbReference>
<organism evidence="2 3">
    <name type="scientific">Planifilum fulgidum</name>
    <dbReference type="NCBI Taxonomy" id="201973"/>
    <lineage>
        <taxon>Bacteria</taxon>
        <taxon>Bacillati</taxon>
        <taxon>Bacillota</taxon>
        <taxon>Bacilli</taxon>
        <taxon>Bacillales</taxon>
        <taxon>Thermoactinomycetaceae</taxon>
        <taxon>Planifilum</taxon>
    </lineage>
</organism>
<keyword evidence="1" id="KW-0812">Transmembrane</keyword>
<gene>
    <name evidence="2" type="ORF">SAMN04488025_10414</name>
</gene>
<dbReference type="Proteomes" id="UP000198661">
    <property type="component" value="Unassembled WGS sequence"/>
</dbReference>